<dbReference type="InterPro" id="IPR037140">
    <property type="entry name" value="VHL_beta_dom_sf"/>
</dbReference>
<dbReference type="EMBL" id="SJPI01000001">
    <property type="protein sequence ID" value="TWT52774.1"/>
    <property type="molecule type" value="Genomic_DNA"/>
</dbReference>
<dbReference type="Gene3D" id="3.40.390.10">
    <property type="entry name" value="Collagenase (Catalytic Domain)"/>
    <property type="match status" value="1"/>
</dbReference>
<dbReference type="SUPFAM" id="SSF55486">
    <property type="entry name" value="Metalloproteases ('zincins'), catalytic domain"/>
    <property type="match status" value="1"/>
</dbReference>
<evidence type="ECO:0000313" key="2">
    <source>
        <dbReference type="Proteomes" id="UP000316598"/>
    </source>
</evidence>
<dbReference type="AlphaFoldDB" id="A0A5C5WPJ0"/>
<accession>A0A5C5WPJ0</accession>
<dbReference type="GO" id="GO:0008237">
    <property type="term" value="F:metallopeptidase activity"/>
    <property type="evidence" value="ECO:0007669"/>
    <property type="project" value="InterPro"/>
</dbReference>
<comment type="caution">
    <text evidence="1">The sequence shown here is derived from an EMBL/GenBank/DDBJ whole genome shotgun (WGS) entry which is preliminary data.</text>
</comment>
<gene>
    <name evidence="1" type="ORF">Pla22_04000</name>
</gene>
<reference evidence="1 2" key="1">
    <citation type="submission" date="2019-02" db="EMBL/GenBank/DDBJ databases">
        <title>Deep-cultivation of Planctomycetes and their phenomic and genomic characterization uncovers novel biology.</title>
        <authorList>
            <person name="Wiegand S."/>
            <person name="Jogler M."/>
            <person name="Boedeker C."/>
            <person name="Pinto D."/>
            <person name="Vollmers J."/>
            <person name="Rivas-Marin E."/>
            <person name="Kohn T."/>
            <person name="Peeters S.H."/>
            <person name="Heuer A."/>
            <person name="Rast P."/>
            <person name="Oberbeckmann S."/>
            <person name="Bunk B."/>
            <person name="Jeske O."/>
            <person name="Meyerdierks A."/>
            <person name="Storesund J.E."/>
            <person name="Kallscheuer N."/>
            <person name="Luecker S."/>
            <person name="Lage O.M."/>
            <person name="Pohl T."/>
            <person name="Merkel B.J."/>
            <person name="Hornburger P."/>
            <person name="Mueller R.-W."/>
            <person name="Bruemmer F."/>
            <person name="Labrenz M."/>
            <person name="Spormann A.M."/>
            <person name="Op Den Camp H."/>
            <person name="Overmann J."/>
            <person name="Amann R."/>
            <person name="Jetten M.S.M."/>
            <person name="Mascher T."/>
            <person name="Medema M.H."/>
            <person name="Devos D.P."/>
            <person name="Kaster A.-K."/>
            <person name="Ovreas L."/>
            <person name="Rohde M."/>
            <person name="Galperin M.Y."/>
            <person name="Jogler C."/>
        </authorList>
    </citation>
    <scope>NUCLEOTIDE SEQUENCE [LARGE SCALE GENOMIC DNA]</scope>
    <source>
        <strain evidence="1 2">Pla22</strain>
    </source>
</reference>
<proteinExistence type="predicted"/>
<organism evidence="1 2">
    <name type="scientific">Rubripirellula amarantea</name>
    <dbReference type="NCBI Taxonomy" id="2527999"/>
    <lineage>
        <taxon>Bacteria</taxon>
        <taxon>Pseudomonadati</taxon>
        <taxon>Planctomycetota</taxon>
        <taxon>Planctomycetia</taxon>
        <taxon>Pirellulales</taxon>
        <taxon>Pirellulaceae</taxon>
        <taxon>Rubripirellula</taxon>
    </lineage>
</organism>
<keyword evidence="2" id="KW-1185">Reference proteome</keyword>
<name>A0A5C5WPJ0_9BACT</name>
<dbReference type="Proteomes" id="UP000316598">
    <property type="component" value="Unassembled WGS sequence"/>
</dbReference>
<dbReference type="RefSeq" id="WP_146513094.1">
    <property type="nucleotide sequence ID" value="NZ_SJPI01000001.1"/>
</dbReference>
<dbReference type="InterPro" id="IPR024079">
    <property type="entry name" value="MetalloPept_cat_dom_sf"/>
</dbReference>
<dbReference type="OrthoDB" id="9792407at2"/>
<dbReference type="SUPFAM" id="SSF49468">
    <property type="entry name" value="VHL"/>
    <property type="match status" value="1"/>
</dbReference>
<dbReference type="Gene3D" id="2.60.40.780">
    <property type="entry name" value="von Hippel-Lindau disease tumour suppressor, beta domain"/>
    <property type="match status" value="1"/>
</dbReference>
<sequence>MNISTRLVIPSLGFLVVQFLLISVIALPCSGESPRPKLQVINGSDQIIDVFWLRTPVDRIASGTISPRENMIIKTSVGHQFVIVGREDGVERTVESQVPIQSFRFDPQSEDGVPSFYTQRMKAGGLLIVASAEVNPYAVREAKYLVDAMLGERPEVRQAMIDSGARLCVLAHNEFTTDLPEFVAMRDQPHPDFPQLSGHEYWDARARGTGGSETDPYCTCAEENLLGYEGDPYWQECILIHELAHSIHLRGMNNLDATFDQRLRDTYSKAMEDGLWKGKYAAVNHYEYFAEGVQSWFNNNRTNDRDHNHVNTRMLLREYDPALAALCGEVFGDTSLEYSKPVTRLKDHLNEYDPSTAPKFVWPKRLDHARKVIASE</sequence>
<dbReference type="InterPro" id="IPR036208">
    <property type="entry name" value="VHL_sf"/>
</dbReference>
<protein>
    <submittedName>
        <fullName evidence="1">Uncharacterized protein</fullName>
    </submittedName>
</protein>
<evidence type="ECO:0000313" key="1">
    <source>
        <dbReference type="EMBL" id="TWT52774.1"/>
    </source>
</evidence>